<keyword evidence="1" id="KW-0175">Coiled coil</keyword>
<accession>A0ABT5VML0</accession>
<gene>
    <name evidence="3" type="ORF">L3049_01570</name>
</gene>
<proteinExistence type="predicted"/>
<evidence type="ECO:0000259" key="2">
    <source>
        <dbReference type="PROSITE" id="PS50093"/>
    </source>
</evidence>
<dbReference type="EMBL" id="JAKJSC010000001">
    <property type="protein sequence ID" value="MDE5416678.1"/>
    <property type="molecule type" value="Genomic_DNA"/>
</dbReference>
<dbReference type="Pfam" id="PF18911">
    <property type="entry name" value="PKD_4"/>
    <property type="match status" value="2"/>
</dbReference>
<dbReference type="Gene3D" id="2.60.40.10">
    <property type="entry name" value="Immunoglobulins"/>
    <property type="match status" value="2"/>
</dbReference>
<protein>
    <submittedName>
        <fullName evidence="3">PKD domain-containing protein</fullName>
    </submittedName>
</protein>
<feature type="coiled-coil region" evidence="1">
    <location>
        <begin position="565"/>
        <end position="592"/>
    </location>
</feature>
<name>A0ABT5VML0_9BACT</name>
<dbReference type="RefSeq" id="WP_275108017.1">
    <property type="nucleotide sequence ID" value="NZ_JAKJSC010000001.1"/>
</dbReference>
<feature type="domain" description="PKD" evidence="2">
    <location>
        <begin position="385"/>
        <end position="448"/>
    </location>
</feature>
<keyword evidence="4" id="KW-1185">Reference proteome</keyword>
<dbReference type="Gene3D" id="3.30.1330.60">
    <property type="entry name" value="OmpA-like domain"/>
    <property type="match status" value="1"/>
</dbReference>
<evidence type="ECO:0000313" key="3">
    <source>
        <dbReference type="EMBL" id="MDE5416678.1"/>
    </source>
</evidence>
<dbReference type="CDD" id="cd00146">
    <property type="entry name" value="PKD"/>
    <property type="match status" value="1"/>
</dbReference>
<dbReference type="InterPro" id="IPR000601">
    <property type="entry name" value="PKD_dom"/>
</dbReference>
<reference evidence="3 4" key="1">
    <citation type="submission" date="2022-01" db="EMBL/GenBank/DDBJ databases">
        <title>Labilibaculum sp. nov, a marine bacterium isolated from Antarctica.</title>
        <authorList>
            <person name="Dai W."/>
        </authorList>
    </citation>
    <scope>NUCLEOTIDE SEQUENCE [LARGE SCALE GENOMIC DNA]</scope>
    <source>
        <strain evidence="3 4">DW002</strain>
    </source>
</reference>
<dbReference type="InterPro" id="IPR035986">
    <property type="entry name" value="PKD_dom_sf"/>
</dbReference>
<sequence length="693" mass="79463">MNRFLLTLLLYILVKPFCLVGQNLNYKVDMASFCNTVDDEYSAIYYKEGLVFCSNQRTDLFVTFSTPEDKELFNMFYVPTKGDSIGSKPKLLSLELMTNFNDGPACFTNNDSTIIYSRNNVVNSKKRDVKDERNKLGLFTSNFKDDLWSEPEAFKYNGVDYHITMPSINKEGSLLFFASDMPGGYGGLDIYVSELNNGEWSKPKNLGDKVNTSKSESFPFISDSGELYFASNGHDGLGGLDLFSVQQKYGRWEDILHLNAPINTEFDDFALITDKNFESGYLSSNRNGGDNIFEFSTIIPQFVNCDTIKENEYCFLFYDEYYTPLDTSKTYYEWVFGDGVKVKGKEAEHCYDGPGNYVVELNIIDKQTGEVFLKQTKYEFELQDYEQAYISSKDIEVSRKEILFEATKTNLPNINIEQYFWNYGDGNLDQGIATNHIFEKKGTYKVILGLLSEKDENGLRKKICVEKEVQIVKNTSALMVLKAERGETNKDTGEKAFKLEQLIEPFVEQAILVQLPNNRIKILKKLNLTFFESFVKEKSFPLIDENKDVKSEIDLNSHPAKDLFLKSENREKQKSNEQIQLVEEELKLLSKQFDYNFIDQKANLIKEKANPILTRLLQIIMKNPMIELKIGFHVRVASSSDFDIASASANLIQDYLISEGVEKYRLRTAVYGISAEEKKSVSSERVEFIVIKE</sequence>
<dbReference type="Proteomes" id="UP001528920">
    <property type="component" value="Unassembled WGS sequence"/>
</dbReference>
<dbReference type="Pfam" id="PF07676">
    <property type="entry name" value="PD40"/>
    <property type="match status" value="1"/>
</dbReference>
<dbReference type="SUPFAM" id="SSF82171">
    <property type="entry name" value="DPP6 N-terminal domain-like"/>
    <property type="match status" value="1"/>
</dbReference>
<dbReference type="InterPro" id="IPR011659">
    <property type="entry name" value="WD40"/>
</dbReference>
<evidence type="ECO:0000313" key="4">
    <source>
        <dbReference type="Proteomes" id="UP001528920"/>
    </source>
</evidence>
<evidence type="ECO:0000256" key="1">
    <source>
        <dbReference type="SAM" id="Coils"/>
    </source>
</evidence>
<dbReference type="PROSITE" id="PS50093">
    <property type="entry name" value="PKD"/>
    <property type="match status" value="2"/>
</dbReference>
<dbReference type="InterPro" id="IPR036737">
    <property type="entry name" value="OmpA-like_sf"/>
</dbReference>
<dbReference type="SUPFAM" id="SSF49299">
    <property type="entry name" value="PKD domain"/>
    <property type="match status" value="2"/>
</dbReference>
<organism evidence="3 4">
    <name type="scientific">Paralabilibaculum antarcticum</name>
    <dbReference type="NCBI Taxonomy" id="2912572"/>
    <lineage>
        <taxon>Bacteria</taxon>
        <taxon>Pseudomonadati</taxon>
        <taxon>Bacteroidota</taxon>
        <taxon>Bacteroidia</taxon>
        <taxon>Marinilabiliales</taxon>
        <taxon>Marinifilaceae</taxon>
        <taxon>Paralabilibaculum</taxon>
    </lineage>
</organism>
<dbReference type="InterPro" id="IPR013783">
    <property type="entry name" value="Ig-like_fold"/>
</dbReference>
<feature type="domain" description="PKD" evidence="2">
    <location>
        <begin position="332"/>
        <end position="365"/>
    </location>
</feature>
<comment type="caution">
    <text evidence="3">The sequence shown here is derived from an EMBL/GenBank/DDBJ whole genome shotgun (WGS) entry which is preliminary data.</text>
</comment>